<dbReference type="EMBL" id="CP112887">
    <property type="protein sequence ID" value="WBW59673.1"/>
    <property type="molecule type" value="Genomic_DNA"/>
</dbReference>
<dbReference type="InterPro" id="IPR013324">
    <property type="entry name" value="RNA_pol_sigma_r3/r4-like"/>
</dbReference>
<dbReference type="InterPro" id="IPR036388">
    <property type="entry name" value="WH-like_DNA-bd_sf"/>
</dbReference>
<dbReference type="Pfam" id="PF08281">
    <property type="entry name" value="Sigma70_r4_2"/>
    <property type="match status" value="1"/>
</dbReference>
<dbReference type="Proteomes" id="UP001210130">
    <property type="component" value="Chromosome"/>
</dbReference>
<keyword evidence="2" id="KW-0805">Transcription regulation</keyword>
<dbReference type="SUPFAM" id="SSF88659">
    <property type="entry name" value="Sigma3 and sigma4 domains of RNA polymerase sigma factors"/>
    <property type="match status" value="1"/>
</dbReference>
<dbReference type="Gene3D" id="1.10.1740.10">
    <property type="match status" value="1"/>
</dbReference>
<dbReference type="NCBIfam" id="TIGR02937">
    <property type="entry name" value="sigma70-ECF"/>
    <property type="match status" value="1"/>
</dbReference>
<dbReference type="RefSeq" id="WP_131048385.1">
    <property type="nucleotide sequence ID" value="NZ_CP112887.1"/>
</dbReference>
<dbReference type="Pfam" id="PF04542">
    <property type="entry name" value="Sigma70_r2"/>
    <property type="match status" value="1"/>
</dbReference>
<keyword evidence="8" id="KW-1185">Reference proteome</keyword>
<gene>
    <name evidence="7" type="ORF">OR613_16725</name>
</gene>
<evidence type="ECO:0000259" key="5">
    <source>
        <dbReference type="Pfam" id="PF04542"/>
    </source>
</evidence>
<evidence type="ECO:0000256" key="3">
    <source>
        <dbReference type="ARBA" id="ARBA00023082"/>
    </source>
</evidence>
<name>A0AAJ5QPR4_9ENTR</name>
<evidence type="ECO:0000259" key="6">
    <source>
        <dbReference type="Pfam" id="PF08281"/>
    </source>
</evidence>
<comment type="similarity">
    <text evidence="1">Belongs to the sigma-70 factor family. ECF subfamily.</text>
</comment>
<sequence>MSAIDASFSSEIHQLYLHHHSWLRGILRKRLGNFSDAADLAHDVFIQLLLKPRSFDSNEGARAYLSVMAHGMCVDLWRRKELEKAWLNTLQLHAGTIVISTEHKVLILETLYQIDAMLRSLSEKVRAAFIMSQLQGMTYAQIALALQVSERMVKKYMAQAMLHCVLLEAELSDATAYDPSAAPR</sequence>
<dbReference type="InterPro" id="IPR013325">
    <property type="entry name" value="RNA_pol_sigma_r2"/>
</dbReference>
<evidence type="ECO:0000313" key="8">
    <source>
        <dbReference type="Proteomes" id="UP001210130"/>
    </source>
</evidence>
<feature type="domain" description="RNA polymerase sigma factor 70 region 4 type 2" evidence="6">
    <location>
        <begin position="113"/>
        <end position="164"/>
    </location>
</feature>
<feature type="domain" description="RNA polymerase sigma-70 region 2" evidence="5">
    <location>
        <begin position="15"/>
        <end position="81"/>
    </location>
</feature>
<keyword evidence="4" id="KW-0804">Transcription</keyword>
<proteinExistence type="inferred from homology"/>
<dbReference type="AlphaFoldDB" id="A0AAJ5QPR4"/>
<dbReference type="Gene3D" id="1.10.10.10">
    <property type="entry name" value="Winged helix-like DNA-binding domain superfamily/Winged helix DNA-binding domain"/>
    <property type="match status" value="1"/>
</dbReference>
<dbReference type="GO" id="GO:0006352">
    <property type="term" value="P:DNA-templated transcription initiation"/>
    <property type="evidence" value="ECO:0007669"/>
    <property type="project" value="InterPro"/>
</dbReference>
<dbReference type="PANTHER" id="PTHR43133">
    <property type="entry name" value="RNA POLYMERASE ECF-TYPE SIGMA FACTO"/>
    <property type="match status" value="1"/>
</dbReference>
<keyword evidence="3" id="KW-0731">Sigma factor</keyword>
<dbReference type="InterPro" id="IPR014284">
    <property type="entry name" value="RNA_pol_sigma-70_dom"/>
</dbReference>
<protein>
    <submittedName>
        <fullName evidence="7">Sigma-70 family RNA polymerase sigma factor</fullName>
    </submittedName>
</protein>
<dbReference type="InterPro" id="IPR039425">
    <property type="entry name" value="RNA_pol_sigma-70-like"/>
</dbReference>
<evidence type="ECO:0000256" key="2">
    <source>
        <dbReference type="ARBA" id="ARBA00023015"/>
    </source>
</evidence>
<accession>A0AAJ5QPR4</accession>
<evidence type="ECO:0000313" key="7">
    <source>
        <dbReference type="EMBL" id="WBW59673.1"/>
    </source>
</evidence>
<dbReference type="InterPro" id="IPR007627">
    <property type="entry name" value="RNA_pol_sigma70_r2"/>
</dbReference>
<organism evidence="7 8">
    <name type="scientific">Klebsiella electrica</name>
    <dbReference type="NCBI Taxonomy" id="1259973"/>
    <lineage>
        <taxon>Bacteria</taxon>
        <taxon>Pseudomonadati</taxon>
        <taxon>Pseudomonadota</taxon>
        <taxon>Gammaproteobacteria</taxon>
        <taxon>Enterobacterales</taxon>
        <taxon>Enterobacteriaceae</taxon>
        <taxon>Klebsiella/Raoultella group</taxon>
        <taxon>Klebsiella</taxon>
    </lineage>
</organism>
<evidence type="ECO:0000256" key="4">
    <source>
        <dbReference type="ARBA" id="ARBA00023163"/>
    </source>
</evidence>
<reference evidence="7 8" key="1">
    <citation type="journal article" date="2023" name="Microbiol. Resour. Announc.">
        <title>Complete Genome Sequence of the First Colistin-Resistant Raoultella electrica Strain.</title>
        <authorList>
            <person name="Aldeia C."/>
            <person name="Campos-Madueno E.I."/>
            <person name="Sendi P."/>
            <person name="Endimiani A."/>
        </authorList>
    </citation>
    <scope>NUCLEOTIDE SEQUENCE [LARGE SCALE GENOMIC DNA]</scope>
    <source>
        <strain evidence="7 8">S2-IND-01-C</strain>
    </source>
</reference>
<dbReference type="GO" id="GO:0003677">
    <property type="term" value="F:DNA binding"/>
    <property type="evidence" value="ECO:0007669"/>
    <property type="project" value="InterPro"/>
</dbReference>
<dbReference type="InterPro" id="IPR013249">
    <property type="entry name" value="RNA_pol_sigma70_r4_t2"/>
</dbReference>
<evidence type="ECO:0000256" key="1">
    <source>
        <dbReference type="ARBA" id="ARBA00010641"/>
    </source>
</evidence>
<dbReference type="SUPFAM" id="SSF88946">
    <property type="entry name" value="Sigma2 domain of RNA polymerase sigma factors"/>
    <property type="match status" value="1"/>
</dbReference>
<dbReference type="PANTHER" id="PTHR43133:SF63">
    <property type="entry name" value="RNA POLYMERASE SIGMA FACTOR FECI-RELATED"/>
    <property type="match status" value="1"/>
</dbReference>
<dbReference type="GO" id="GO:0016987">
    <property type="term" value="F:sigma factor activity"/>
    <property type="evidence" value="ECO:0007669"/>
    <property type="project" value="UniProtKB-KW"/>
</dbReference>